<reference evidence="2" key="1">
    <citation type="submission" date="2014-10" db="EMBL/GenBank/DDBJ databases">
        <authorList>
            <person name="King R."/>
        </authorList>
    </citation>
    <scope>NUCLEOTIDE SEQUENCE [LARGE SCALE GENOMIC DNA]</scope>
    <source>
        <strain evidence="2">A3/5</strain>
    </source>
</reference>
<name>A0A2L2SWY9_9HYPO</name>
<protein>
    <submittedName>
        <fullName evidence="1">Uncharacterized protein</fullName>
    </submittedName>
</protein>
<organism evidence="1 2">
    <name type="scientific">Fusarium venenatum</name>
    <dbReference type="NCBI Taxonomy" id="56646"/>
    <lineage>
        <taxon>Eukaryota</taxon>
        <taxon>Fungi</taxon>
        <taxon>Dikarya</taxon>
        <taxon>Ascomycota</taxon>
        <taxon>Pezizomycotina</taxon>
        <taxon>Sordariomycetes</taxon>
        <taxon>Hypocreomycetidae</taxon>
        <taxon>Hypocreales</taxon>
        <taxon>Nectriaceae</taxon>
        <taxon>Fusarium</taxon>
    </lineage>
</organism>
<accession>A0A2L2SWY9</accession>
<dbReference type="AlphaFoldDB" id="A0A2L2SWY9"/>
<keyword evidence="2" id="KW-1185">Reference proteome</keyword>
<proteinExistence type="predicted"/>
<dbReference type="EMBL" id="LN649230">
    <property type="protein sequence ID" value="CEI61288.1"/>
    <property type="molecule type" value="Genomic_DNA"/>
</dbReference>
<dbReference type="STRING" id="56646.A0A2L2SWY9"/>
<evidence type="ECO:0000313" key="2">
    <source>
        <dbReference type="Proteomes" id="UP000245910"/>
    </source>
</evidence>
<sequence length="187" mass="21273">MTRCPRSKGSFATVTGVGYAVRNGCVVPEDASFCISPGESNPEPERHWNKPFFPPTVFHDSWWNMLLDYFSLKTTIKHEKNDISQCLYDIVSEPPQGEYCSVIIGQQGFTRLWRENSPLPIRYEYAGANPDTLSMIHVKDMKTFKTETGPLPFEADANSFTRLPTEFSISMQFQTVSKGYREPDSLL</sequence>
<evidence type="ECO:0000313" key="1">
    <source>
        <dbReference type="EMBL" id="CEI61288.1"/>
    </source>
</evidence>
<dbReference type="Proteomes" id="UP000245910">
    <property type="component" value="Chromosome II"/>
</dbReference>